<name>A0AAN0K3U1_AMPQE</name>
<reference evidence="2" key="1">
    <citation type="journal article" date="2010" name="Nature">
        <title>The Amphimedon queenslandica genome and the evolution of animal complexity.</title>
        <authorList>
            <person name="Srivastava M."/>
            <person name="Simakov O."/>
            <person name="Chapman J."/>
            <person name="Fahey B."/>
            <person name="Gauthier M.E."/>
            <person name="Mitros T."/>
            <person name="Richards G.S."/>
            <person name="Conaco C."/>
            <person name="Dacre M."/>
            <person name="Hellsten U."/>
            <person name="Larroux C."/>
            <person name="Putnam N.H."/>
            <person name="Stanke M."/>
            <person name="Adamska M."/>
            <person name="Darling A."/>
            <person name="Degnan S.M."/>
            <person name="Oakley T.H."/>
            <person name="Plachetzki D.C."/>
            <person name="Zhai Y."/>
            <person name="Adamski M."/>
            <person name="Calcino A."/>
            <person name="Cummins S.F."/>
            <person name="Goodstein D.M."/>
            <person name="Harris C."/>
            <person name="Jackson D.J."/>
            <person name="Leys S.P."/>
            <person name="Shu S."/>
            <person name="Woodcroft B.J."/>
            <person name="Vervoort M."/>
            <person name="Kosik K.S."/>
            <person name="Manning G."/>
            <person name="Degnan B.M."/>
            <person name="Rokhsar D.S."/>
        </authorList>
    </citation>
    <scope>NUCLEOTIDE SEQUENCE [LARGE SCALE GENOMIC DNA]</scope>
</reference>
<dbReference type="Proteomes" id="UP000007879">
    <property type="component" value="Unassembled WGS sequence"/>
</dbReference>
<dbReference type="EnsemblMetazoa" id="XM_020008408.1">
    <property type="protein sequence ID" value="XP_019863967.1"/>
    <property type="gene ID" value="LOC109593209"/>
</dbReference>
<proteinExistence type="predicted"/>
<evidence type="ECO:0000313" key="2">
    <source>
        <dbReference type="Proteomes" id="UP000007879"/>
    </source>
</evidence>
<protein>
    <recommendedName>
        <fullName evidence="3">Fanconi anemia core complex-associated protein 100</fullName>
    </recommendedName>
</protein>
<dbReference type="KEGG" id="aqu:109593209"/>
<reference evidence="1" key="2">
    <citation type="submission" date="2024-06" db="UniProtKB">
        <authorList>
            <consortium name="EnsemblMetazoa"/>
        </authorList>
    </citation>
    <scope>IDENTIFICATION</scope>
</reference>
<accession>A0AAN0K3U1</accession>
<sequence>MADVVHVQQILPLANAPLFATNGHKVLLMTGNKAFSSFELRNEEYQKISSVECSLRDVISLSCTTYPWIVISEGSGIIHAINWDKLLETKTTSQSQGKEDIFASLLDMESNPKPSKLSKYEAKSSPISLTTISHLKTGSLLYNGALIAFSTSPDSLCYKLNIWRPSLDFTDSQLPSFPLQPDSVISHSITHSGSHSACNRDIPYLVVCSATSDPSDGVVMLSLELYAYLFDPEETLGQSQVIIYGCECGNVFGASIKRLHNPTVSTNNEGLGLILLCSVGQPVLSIYGLSQCNSLINNSLLIIGTLGKILLLQALPNTSTVSTQEVLLGGPILSSLLIPGNALLLSNLRSVQLICLKCNRDDDSSFLSGLFEHPVTLLSSPHYLLSYNETSGNHFAVLGLRIDGQLSTIKLPSNYTKLLEMQQGITIRDQLKHTLKSIEETTNISQRLDSDISLIDSRLTALNQMCCLFTEQLDSSFPPLKVDVIIKHGQLDTSKKQYFLNVVLSLKKGQANLKKGCFLIIEMKPGCMGLSAVYLPSSPSAITESNTHSLSLEGLSSDKALSVSLPVPNHLLYFYHVSVNCSISFSPSTVSLTSTFLVPLSQQFFTLLDFIQPLRHDRSLISETVSESISITISDSLIRDYLKEDSIRQSSLLSSVFVRLLGNYRQQETSEYIFKTKDSRGNDSTELFCMLPDDSIARIKLQSNTLKDESSSSTRVYLLTVTGANLLNTVHLTDVISQLLQVKLPSCSIQLKQQFKVCNKNKMCSEASDYCYFSTDVRERIH</sequence>
<keyword evidence="2" id="KW-1185">Reference proteome</keyword>
<gene>
    <name evidence="1" type="primary">109593209</name>
</gene>
<evidence type="ECO:0008006" key="3">
    <source>
        <dbReference type="Google" id="ProtNLM"/>
    </source>
</evidence>
<organism evidence="1 2">
    <name type="scientific">Amphimedon queenslandica</name>
    <name type="common">Sponge</name>
    <dbReference type="NCBI Taxonomy" id="400682"/>
    <lineage>
        <taxon>Eukaryota</taxon>
        <taxon>Metazoa</taxon>
        <taxon>Porifera</taxon>
        <taxon>Demospongiae</taxon>
        <taxon>Heteroscleromorpha</taxon>
        <taxon>Haplosclerida</taxon>
        <taxon>Niphatidae</taxon>
        <taxon>Amphimedon</taxon>
    </lineage>
</organism>
<dbReference type="EnsemblMetazoa" id="XM_020008399.1">
    <property type="protein sequence ID" value="XP_019863958.1"/>
    <property type="gene ID" value="LOC109593209"/>
</dbReference>
<dbReference type="EnsemblMetazoa" id="XM_020008402.1">
    <property type="protein sequence ID" value="XP_019863961.1"/>
    <property type="gene ID" value="LOC109593209"/>
</dbReference>
<evidence type="ECO:0000313" key="1">
    <source>
        <dbReference type="EnsemblMetazoa" id="XP_019863967.1"/>
    </source>
</evidence>
<dbReference type="AlphaFoldDB" id="A0AAN0K3U1"/>